<sequence length="151" mass="16655">MLCAVIATGIGWLLVRKGATPNGHVAVEQALHRAQLSDVESITVYPLLAGQTRPFQVRAPALLRTLLLTLQQLRPVVVTPAFEPLLEATLEVRLRPELAAAQHLHSRTIMLRLSTSADGEVAQLAQTNYFYHAAALGQRIWQLRDSLAVHR</sequence>
<evidence type="ECO:0000313" key="2">
    <source>
        <dbReference type="Proteomes" id="UP001501243"/>
    </source>
</evidence>
<name>A0ABP8QL87_9BACT</name>
<organism evidence="1 2">
    <name type="scientific">Hymenobacter ginsengisoli</name>
    <dbReference type="NCBI Taxonomy" id="1051626"/>
    <lineage>
        <taxon>Bacteria</taxon>
        <taxon>Pseudomonadati</taxon>
        <taxon>Bacteroidota</taxon>
        <taxon>Cytophagia</taxon>
        <taxon>Cytophagales</taxon>
        <taxon>Hymenobacteraceae</taxon>
        <taxon>Hymenobacter</taxon>
    </lineage>
</organism>
<dbReference type="EMBL" id="BAABGQ010000008">
    <property type="protein sequence ID" value="GAA4504893.1"/>
    <property type="molecule type" value="Genomic_DNA"/>
</dbReference>
<dbReference type="Proteomes" id="UP001501243">
    <property type="component" value="Unassembled WGS sequence"/>
</dbReference>
<gene>
    <name evidence="1" type="ORF">GCM10023172_31930</name>
</gene>
<keyword evidence="2" id="KW-1185">Reference proteome</keyword>
<protein>
    <submittedName>
        <fullName evidence="1">Uncharacterized protein</fullName>
    </submittedName>
</protein>
<evidence type="ECO:0000313" key="1">
    <source>
        <dbReference type="EMBL" id="GAA4504893.1"/>
    </source>
</evidence>
<proteinExistence type="predicted"/>
<reference evidence="2" key="1">
    <citation type="journal article" date="2019" name="Int. J. Syst. Evol. Microbiol.">
        <title>The Global Catalogue of Microorganisms (GCM) 10K type strain sequencing project: providing services to taxonomists for standard genome sequencing and annotation.</title>
        <authorList>
            <consortium name="The Broad Institute Genomics Platform"/>
            <consortium name="The Broad Institute Genome Sequencing Center for Infectious Disease"/>
            <person name="Wu L."/>
            <person name="Ma J."/>
        </authorList>
    </citation>
    <scope>NUCLEOTIDE SEQUENCE [LARGE SCALE GENOMIC DNA]</scope>
    <source>
        <strain evidence="2">JCM 17841</strain>
    </source>
</reference>
<accession>A0ABP8QL87</accession>
<comment type="caution">
    <text evidence="1">The sequence shown here is derived from an EMBL/GenBank/DDBJ whole genome shotgun (WGS) entry which is preliminary data.</text>
</comment>